<keyword evidence="1" id="KW-0812">Transmembrane</keyword>
<reference evidence="2 3" key="1">
    <citation type="journal article" date="2015" name="Antonie Van Leeuwenhoek">
        <title>Oceanobacillus bengalensis sp. nov., a bacterium isolated from seawater of the Bay of Bengal.</title>
        <authorList>
            <person name="Yongchang O."/>
            <person name="Xiang W."/>
            <person name="Wang G."/>
        </authorList>
    </citation>
    <scope>NUCLEOTIDE SEQUENCE [LARGE SCALE GENOMIC DNA]</scope>
    <source>
        <strain evidence="2 3">MCCC 1K00260</strain>
    </source>
</reference>
<keyword evidence="3" id="KW-1185">Reference proteome</keyword>
<feature type="transmembrane region" description="Helical" evidence="1">
    <location>
        <begin position="6"/>
        <end position="26"/>
    </location>
</feature>
<evidence type="ECO:0000313" key="2">
    <source>
        <dbReference type="EMBL" id="RKQ14227.1"/>
    </source>
</evidence>
<keyword evidence="1" id="KW-1133">Transmembrane helix</keyword>
<comment type="caution">
    <text evidence="2">The sequence shown here is derived from an EMBL/GenBank/DDBJ whole genome shotgun (WGS) entry which is preliminary data.</text>
</comment>
<name>A0A494YVP5_9BACI</name>
<dbReference type="Proteomes" id="UP000281813">
    <property type="component" value="Unassembled WGS sequence"/>
</dbReference>
<dbReference type="EMBL" id="RBZO01000022">
    <property type="protein sequence ID" value="RKQ14227.1"/>
    <property type="molecule type" value="Genomic_DNA"/>
</dbReference>
<dbReference type="InterPro" id="IPR009293">
    <property type="entry name" value="UPF0478"/>
</dbReference>
<dbReference type="OrthoDB" id="2440576at2"/>
<dbReference type="RefSeq" id="WP_121132664.1">
    <property type="nucleotide sequence ID" value="NZ_JBHUFK010000030.1"/>
</dbReference>
<gene>
    <name evidence="2" type="ORF">D8M05_13450</name>
</gene>
<dbReference type="PANTHER" id="PTHR40070:SF1">
    <property type="entry name" value="UPF0478 PROTEIN YTXG"/>
    <property type="match status" value="1"/>
</dbReference>
<accession>A0A494YVP5</accession>
<organism evidence="2 3">
    <name type="scientific">Oceanobacillus bengalensis</name>
    <dbReference type="NCBI Taxonomy" id="1435466"/>
    <lineage>
        <taxon>Bacteria</taxon>
        <taxon>Bacillati</taxon>
        <taxon>Bacillota</taxon>
        <taxon>Bacilli</taxon>
        <taxon>Bacillales</taxon>
        <taxon>Bacillaceae</taxon>
        <taxon>Oceanobacillus</taxon>
    </lineage>
</organism>
<evidence type="ECO:0000313" key="3">
    <source>
        <dbReference type="Proteomes" id="UP000281813"/>
    </source>
</evidence>
<protein>
    <submittedName>
        <fullName evidence="2">DUF948 domain-containing protein</fullName>
    </submittedName>
</protein>
<dbReference type="PANTHER" id="PTHR40070">
    <property type="entry name" value="UPF0478 PROTEIN YTXG"/>
    <property type="match status" value="1"/>
</dbReference>
<dbReference type="AlphaFoldDB" id="A0A494YVP5"/>
<keyword evidence="1" id="KW-0472">Membrane</keyword>
<dbReference type="Pfam" id="PF06103">
    <property type="entry name" value="DUF948"/>
    <property type="match status" value="1"/>
</dbReference>
<evidence type="ECO:0000256" key="1">
    <source>
        <dbReference type="SAM" id="Phobius"/>
    </source>
</evidence>
<proteinExistence type="predicted"/>
<sequence>MEAIYIGILLCSIAFFVAVIYISLVLKRVATVTRSLGTTLKEVERQFGYVTPELINTLKETNKILDEMGENIKATDSVFDSVHNVGKSINTLNSTYKNYQEKVSGDQFKKQIKQVVEGVKWGEAVTQVFSKWKKANHS</sequence>